<evidence type="ECO:0000313" key="4">
    <source>
        <dbReference type="Proteomes" id="UP000316714"/>
    </source>
</evidence>
<dbReference type="OrthoDB" id="229702at2"/>
<feature type="transmembrane region" description="Helical" evidence="1">
    <location>
        <begin position="209"/>
        <end position="228"/>
    </location>
</feature>
<keyword evidence="4" id="KW-1185">Reference proteome</keyword>
<dbReference type="RefSeq" id="WP_146563009.1">
    <property type="nucleotide sequence ID" value="NZ_SIHJ01000001.1"/>
</dbReference>
<feature type="transmembrane region" description="Helical" evidence="1">
    <location>
        <begin position="370"/>
        <end position="387"/>
    </location>
</feature>
<keyword evidence="1" id="KW-0472">Membrane</keyword>
<evidence type="ECO:0000313" key="3">
    <source>
        <dbReference type="EMBL" id="TWT36254.1"/>
    </source>
</evidence>
<sequence>MELTFSREDHKPASAARTVVETLAILAVFFVAAGDPVPAVNEPHYLTRFKHYWDPSWCQGDLFLESPDAHLTIVMLAGWVTYFISLPMLAWLGRLTAWTLLAFAWQRLSWRAAPGAWCSVLTAALWVTGMEELHLAGEWVVGGVEAKAFAYGFVLLALRDYLDDRWGRAWVLLGIASALHALVGGWSVLVLLVLWAAYHRQQTPLGKMLPGLVAGGAIALLGVVPPIAMNSGADPAVVAEANQIYVFFRLPHHLALLSMRDDWLYNRAARHAGMLVLLALFSWLVSRQRRHDDPGGRDDAVIRLVRFAWGAATLMLIGFAIEHGLRDHPETAAKLLKYYWFRLSDIAAPLAVAIGLGATLAAALRREQKWSAALLLLLIALPVWHFYGTITSRAQSPLPPADRKVRDFGSWLAACEWARDNSPEGSKFLVPLHSSSFKWRTGRAEVVTYKDVPQDAPHLVEWRQSVEDIYYDTTPDGHRRSIRSLSHLGATRLRELGQKYGADFALTVNYRPVSLPVAYQNAHYTIYDLRD</sequence>
<protein>
    <recommendedName>
        <fullName evidence="2">DUF6798 domain-containing protein</fullName>
    </recommendedName>
</protein>
<feature type="transmembrane region" description="Helical" evidence="1">
    <location>
        <begin position="307"/>
        <end position="326"/>
    </location>
</feature>
<feature type="domain" description="DUF6798" evidence="2">
    <location>
        <begin position="410"/>
        <end position="469"/>
    </location>
</feature>
<evidence type="ECO:0000256" key="1">
    <source>
        <dbReference type="SAM" id="Phobius"/>
    </source>
</evidence>
<evidence type="ECO:0000259" key="2">
    <source>
        <dbReference type="Pfam" id="PF20604"/>
    </source>
</evidence>
<dbReference type="InterPro" id="IPR046477">
    <property type="entry name" value="DUF6798"/>
</dbReference>
<feature type="transmembrane region" description="Helical" evidence="1">
    <location>
        <begin position="108"/>
        <end position="127"/>
    </location>
</feature>
<gene>
    <name evidence="3" type="ORF">KOR34_11580</name>
</gene>
<accession>A0A5C5VCD3</accession>
<reference evidence="3 4" key="1">
    <citation type="submission" date="2019-02" db="EMBL/GenBank/DDBJ databases">
        <title>Deep-cultivation of Planctomycetes and their phenomic and genomic characterization uncovers novel biology.</title>
        <authorList>
            <person name="Wiegand S."/>
            <person name="Jogler M."/>
            <person name="Boedeker C."/>
            <person name="Pinto D."/>
            <person name="Vollmers J."/>
            <person name="Rivas-Marin E."/>
            <person name="Kohn T."/>
            <person name="Peeters S.H."/>
            <person name="Heuer A."/>
            <person name="Rast P."/>
            <person name="Oberbeckmann S."/>
            <person name="Bunk B."/>
            <person name="Jeske O."/>
            <person name="Meyerdierks A."/>
            <person name="Storesund J.E."/>
            <person name="Kallscheuer N."/>
            <person name="Luecker S."/>
            <person name="Lage O.M."/>
            <person name="Pohl T."/>
            <person name="Merkel B.J."/>
            <person name="Hornburger P."/>
            <person name="Mueller R.-W."/>
            <person name="Bruemmer F."/>
            <person name="Labrenz M."/>
            <person name="Spormann A.M."/>
            <person name="Op Den Camp H."/>
            <person name="Overmann J."/>
            <person name="Amann R."/>
            <person name="Jetten M.S.M."/>
            <person name="Mascher T."/>
            <person name="Medema M.H."/>
            <person name="Devos D.P."/>
            <person name="Kaster A.-K."/>
            <person name="Ovreas L."/>
            <person name="Rohde M."/>
            <person name="Galperin M.Y."/>
            <person name="Jogler C."/>
        </authorList>
    </citation>
    <scope>NUCLEOTIDE SEQUENCE [LARGE SCALE GENOMIC DNA]</scope>
    <source>
        <strain evidence="3 4">KOR34</strain>
    </source>
</reference>
<dbReference type="AlphaFoldDB" id="A0A5C5VCD3"/>
<comment type="caution">
    <text evidence="3">The sequence shown here is derived from an EMBL/GenBank/DDBJ whole genome shotgun (WGS) entry which is preliminary data.</text>
</comment>
<keyword evidence="1" id="KW-1133">Transmembrane helix</keyword>
<feature type="transmembrane region" description="Helical" evidence="1">
    <location>
        <begin position="268"/>
        <end position="286"/>
    </location>
</feature>
<feature type="transmembrane region" description="Helical" evidence="1">
    <location>
        <begin position="71"/>
        <end position="93"/>
    </location>
</feature>
<keyword evidence="1" id="KW-0812">Transmembrane</keyword>
<dbReference type="Proteomes" id="UP000316714">
    <property type="component" value="Unassembled WGS sequence"/>
</dbReference>
<proteinExistence type="predicted"/>
<dbReference type="EMBL" id="SIHJ01000001">
    <property type="protein sequence ID" value="TWT36254.1"/>
    <property type="molecule type" value="Genomic_DNA"/>
</dbReference>
<dbReference type="Pfam" id="PF20604">
    <property type="entry name" value="DUF6798"/>
    <property type="match status" value="1"/>
</dbReference>
<organism evidence="3 4">
    <name type="scientific">Posidoniimonas corsicana</name>
    <dbReference type="NCBI Taxonomy" id="1938618"/>
    <lineage>
        <taxon>Bacteria</taxon>
        <taxon>Pseudomonadati</taxon>
        <taxon>Planctomycetota</taxon>
        <taxon>Planctomycetia</taxon>
        <taxon>Pirellulales</taxon>
        <taxon>Lacipirellulaceae</taxon>
        <taxon>Posidoniimonas</taxon>
    </lineage>
</organism>
<feature type="transmembrane region" description="Helical" evidence="1">
    <location>
        <begin position="170"/>
        <end position="197"/>
    </location>
</feature>
<feature type="transmembrane region" description="Helical" evidence="1">
    <location>
        <begin position="346"/>
        <end position="363"/>
    </location>
</feature>
<name>A0A5C5VCD3_9BACT</name>